<name>A0A1E5SHS8_9FLAO</name>
<protein>
    <recommendedName>
        <fullName evidence="1">DUF6268 domain-containing protein</fullName>
    </recommendedName>
</protein>
<keyword evidence="3" id="KW-1185">Reference proteome</keyword>
<comment type="caution">
    <text evidence="2">The sequence shown here is derived from an EMBL/GenBank/DDBJ whole genome shotgun (WGS) entry which is preliminary data.</text>
</comment>
<reference evidence="2 3" key="1">
    <citation type="submission" date="2016-05" db="EMBL/GenBank/DDBJ databases">
        <title>Draft Genome Sequence of Algibacter sp. Strain SK-16 Isolated from the Surface Water of Aburatsubo Inlet.</title>
        <authorList>
            <person name="Wong S.-K."/>
            <person name="Yoshizawa S."/>
            <person name="Nakajima Y."/>
            <person name="Ogura Y."/>
            <person name="Tetsuya H."/>
            <person name="Hamasaki K."/>
        </authorList>
    </citation>
    <scope>NUCLEOTIDE SEQUENCE [LARGE SCALE GENOMIC DNA]</scope>
    <source>
        <strain evidence="2 3">SK-16</strain>
    </source>
</reference>
<evidence type="ECO:0000313" key="3">
    <source>
        <dbReference type="Proteomes" id="UP000095713"/>
    </source>
</evidence>
<sequence>MANTQNYIDLVKFDYAITPVNTFDTTAATTTLQEINGNLTAPIVINDRFTFLTGITYKNISASFNPRRTEESVTGLTLKLGTNVKYNSKWSGTYMFLPKISSDLKKISNRDFQLGAAVLMKYTKTEHFNYKFGAYGNSELFGPFIVPLLGVYYLNPSEKFEAKVLLPLSVDLNYSISKGLLFGLNFNGQIRSYHLNTPVNTETDRYIVKSAKDLYTYFQYRVKNALNFQLGIGRSLGRSYRIYNEKISLGLPLVNFGDNRTQLNTNFSDSWLFKIAVFYRLKLEKNKPQ</sequence>
<evidence type="ECO:0000313" key="2">
    <source>
        <dbReference type="EMBL" id="OEJ98664.1"/>
    </source>
</evidence>
<dbReference type="RefSeq" id="WP_069831349.1">
    <property type="nucleotide sequence ID" value="NZ_MDJD01000054.1"/>
</dbReference>
<evidence type="ECO:0000259" key="1">
    <source>
        <dbReference type="Pfam" id="PF19783"/>
    </source>
</evidence>
<proteinExistence type="predicted"/>
<dbReference type="Proteomes" id="UP000095713">
    <property type="component" value="Unassembled WGS sequence"/>
</dbReference>
<dbReference type="Pfam" id="PF19783">
    <property type="entry name" value="DUF6268"/>
    <property type="match status" value="1"/>
</dbReference>
<dbReference type="InterPro" id="IPR046235">
    <property type="entry name" value="DUF6268"/>
</dbReference>
<gene>
    <name evidence="2" type="ORF">A8C32_05550</name>
</gene>
<accession>A0A1E5SHS8</accession>
<dbReference type="AlphaFoldDB" id="A0A1E5SHS8"/>
<dbReference type="EMBL" id="MDJD01000054">
    <property type="protein sequence ID" value="OEJ98664.1"/>
    <property type="molecule type" value="Genomic_DNA"/>
</dbReference>
<dbReference type="STRING" id="1849968.A8C32_05550"/>
<dbReference type="OrthoDB" id="1488805at2"/>
<feature type="domain" description="DUF6268" evidence="1">
    <location>
        <begin position="69"/>
        <end position="248"/>
    </location>
</feature>
<organism evidence="2 3">
    <name type="scientific">Flavivirga aquatica</name>
    <dbReference type="NCBI Taxonomy" id="1849968"/>
    <lineage>
        <taxon>Bacteria</taxon>
        <taxon>Pseudomonadati</taxon>
        <taxon>Bacteroidota</taxon>
        <taxon>Flavobacteriia</taxon>
        <taxon>Flavobacteriales</taxon>
        <taxon>Flavobacteriaceae</taxon>
        <taxon>Flavivirga</taxon>
    </lineage>
</organism>